<organism evidence="3 4">
    <name type="scientific">Lentisphaera araneosa HTCC2155</name>
    <dbReference type="NCBI Taxonomy" id="313628"/>
    <lineage>
        <taxon>Bacteria</taxon>
        <taxon>Pseudomonadati</taxon>
        <taxon>Lentisphaerota</taxon>
        <taxon>Lentisphaeria</taxon>
        <taxon>Lentisphaerales</taxon>
        <taxon>Lentisphaeraceae</taxon>
        <taxon>Lentisphaera</taxon>
    </lineage>
</organism>
<evidence type="ECO:0000313" key="4">
    <source>
        <dbReference type="Proteomes" id="UP000004947"/>
    </source>
</evidence>
<comment type="caution">
    <text evidence="3">The sequence shown here is derived from an EMBL/GenBank/DDBJ whole genome shotgun (WGS) entry which is preliminary data.</text>
</comment>
<evidence type="ECO:0000313" key="3">
    <source>
        <dbReference type="EMBL" id="EDM27041.1"/>
    </source>
</evidence>
<keyword evidence="1" id="KW-0732">Signal</keyword>
<dbReference type="CDD" id="cd00051">
    <property type="entry name" value="EFh"/>
    <property type="match status" value="1"/>
</dbReference>
<accession>A6DN05</accession>
<dbReference type="PROSITE" id="PS50222">
    <property type="entry name" value="EF_HAND_2"/>
    <property type="match status" value="2"/>
</dbReference>
<dbReference type="SUPFAM" id="SSF47473">
    <property type="entry name" value="EF-hand"/>
    <property type="match status" value="1"/>
</dbReference>
<evidence type="ECO:0000259" key="2">
    <source>
        <dbReference type="PROSITE" id="PS50222"/>
    </source>
</evidence>
<sequence>MTLVCKFTLTLSMAFITNLVTVNAAEKAKKSPEVIANILEVHDDHLLVETSKGKKAHKKIRLDENSQIIYVGFDGQKEDINTACTIRASVQGDTVKKMYLTPPIEKQFLDPTPEMLKMTMSELFQLADININGRVSYVELTEKIKAHAPKHGASNFYKKLDLDKSGALNEQEFELAVVNSLWWRMSRKSPEEMFNAADKDNNQILSKEEFEVFRDVKAHLNALLARADKNKSGDVDLNEAKIHVNELIYPSQQVLAQELQKQQNL</sequence>
<proteinExistence type="predicted"/>
<gene>
    <name evidence="3" type="ORF">LNTAR_07349</name>
</gene>
<feature type="domain" description="EF-hand" evidence="2">
    <location>
        <begin position="185"/>
        <end position="220"/>
    </location>
</feature>
<dbReference type="PROSITE" id="PS00018">
    <property type="entry name" value="EF_HAND_1"/>
    <property type="match status" value="2"/>
</dbReference>
<feature type="chain" id="PRO_5002694570" description="EF-hand domain-containing protein" evidence="1">
    <location>
        <begin position="25"/>
        <end position="265"/>
    </location>
</feature>
<dbReference type="InterPro" id="IPR018247">
    <property type="entry name" value="EF_Hand_1_Ca_BS"/>
</dbReference>
<feature type="domain" description="EF-hand" evidence="2">
    <location>
        <begin position="148"/>
        <end position="183"/>
    </location>
</feature>
<dbReference type="Gene3D" id="1.10.238.10">
    <property type="entry name" value="EF-hand"/>
    <property type="match status" value="2"/>
</dbReference>
<protein>
    <recommendedName>
        <fullName evidence="2">EF-hand domain-containing protein</fullName>
    </recommendedName>
</protein>
<evidence type="ECO:0000256" key="1">
    <source>
        <dbReference type="SAM" id="SignalP"/>
    </source>
</evidence>
<dbReference type="EMBL" id="ABCK01000012">
    <property type="protein sequence ID" value="EDM27041.1"/>
    <property type="molecule type" value="Genomic_DNA"/>
</dbReference>
<dbReference type="SMART" id="SM00054">
    <property type="entry name" value="EFh"/>
    <property type="match status" value="4"/>
</dbReference>
<keyword evidence="4" id="KW-1185">Reference proteome</keyword>
<feature type="signal peptide" evidence="1">
    <location>
        <begin position="1"/>
        <end position="24"/>
    </location>
</feature>
<dbReference type="InterPro" id="IPR002048">
    <property type="entry name" value="EF_hand_dom"/>
</dbReference>
<dbReference type="GO" id="GO:0005509">
    <property type="term" value="F:calcium ion binding"/>
    <property type="evidence" value="ECO:0007669"/>
    <property type="project" value="InterPro"/>
</dbReference>
<dbReference type="Proteomes" id="UP000004947">
    <property type="component" value="Unassembled WGS sequence"/>
</dbReference>
<dbReference type="InterPro" id="IPR011992">
    <property type="entry name" value="EF-hand-dom_pair"/>
</dbReference>
<reference evidence="3 4" key="1">
    <citation type="journal article" date="2010" name="J. Bacteriol.">
        <title>Genome sequence of Lentisphaera araneosa HTCC2155T, the type species of the order Lentisphaerales in the phylum Lentisphaerae.</title>
        <authorList>
            <person name="Thrash J.C."/>
            <person name="Cho J.C."/>
            <person name="Vergin K.L."/>
            <person name="Morris R.M."/>
            <person name="Giovannoni S.J."/>
        </authorList>
    </citation>
    <scope>NUCLEOTIDE SEQUENCE [LARGE SCALE GENOMIC DNA]</scope>
    <source>
        <strain evidence="3 4">HTCC2155</strain>
    </source>
</reference>
<name>A6DN05_9BACT</name>
<dbReference type="STRING" id="313628.LNTAR_07349"/>
<dbReference type="AlphaFoldDB" id="A6DN05"/>